<keyword evidence="2" id="KW-1185">Reference proteome</keyword>
<reference evidence="2" key="1">
    <citation type="submission" date="2016-10" db="EMBL/GenBank/DDBJ databases">
        <authorList>
            <person name="Varghese N."/>
            <person name="Submissions S."/>
        </authorList>
    </citation>
    <scope>NUCLEOTIDE SEQUENCE [LARGE SCALE GENOMIC DNA]</scope>
    <source>
        <strain evidence="2">DSM 26348</strain>
    </source>
</reference>
<accession>A0A1I3NBG8</accession>
<proteinExistence type="predicted"/>
<gene>
    <name evidence="1" type="ORF">SAMN05421753_11554</name>
</gene>
<sequence>MQGFLAACVCEVAVLRKRSIKSTNFQLARYEVRCYSSIFQSNLGSNIDCDPDLACLSSRRDVVQEHLIELRVGQTLQVGQYKVTLLEIDGDELCVQIDGQDDGGWCDGFSSDDLLSDDPRSDGPMADNLLSIGSW</sequence>
<evidence type="ECO:0000313" key="1">
    <source>
        <dbReference type="EMBL" id="SFJ06678.1"/>
    </source>
</evidence>
<dbReference type="AlphaFoldDB" id="A0A1I3NBG8"/>
<dbReference type="Proteomes" id="UP000199518">
    <property type="component" value="Unassembled WGS sequence"/>
</dbReference>
<dbReference type="EMBL" id="FOQD01000015">
    <property type="protein sequence ID" value="SFJ06678.1"/>
    <property type="molecule type" value="Genomic_DNA"/>
</dbReference>
<organism evidence="1 2">
    <name type="scientific">Planctomicrobium piriforme</name>
    <dbReference type="NCBI Taxonomy" id="1576369"/>
    <lineage>
        <taxon>Bacteria</taxon>
        <taxon>Pseudomonadati</taxon>
        <taxon>Planctomycetota</taxon>
        <taxon>Planctomycetia</taxon>
        <taxon>Planctomycetales</taxon>
        <taxon>Planctomycetaceae</taxon>
        <taxon>Planctomicrobium</taxon>
    </lineage>
</organism>
<evidence type="ECO:0000313" key="2">
    <source>
        <dbReference type="Proteomes" id="UP000199518"/>
    </source>
</evidence>
<name>A0A1I3NBG8_9PLAN</name>
<protein>
    <submittedName>
        <fullName evidence="1">Uncharacterized protein</fullName>
    </submittedName>
</protein>